<proteinExistence type="predicted"/>
<protein>
    <submittedName>
        <fullName evidence="1">Uncharacterized protein</fullName>
    </submittedName>
</protein>
<evidence type="ECO:0000313" key="2">
    <source>
        <dbReference type="Proteomes" id="UP000289886"/>
    </source>
</evidence>
<keyword evidence="2" id="KW-1185">Reference proteome</keyword>
<reference evidence="1 2" key="1">
    <citation type="submission" date="2019-01" db="EMBL/GenBank/DDBJ databases">
        <title>Draft Genome and Complete Hox-Cluster Characterization of the Sterlet Sturgeon (Acipenser ruthenus).</title>
        <authorList>
            <person name="Wei Q."/>
        </authorList>
    </citation>
    <scope>NUCLEOTIDE SEQUENCE [LARGE SCALE GENOMIC DNA]</scope>
    <source>
        <strain evidence="1">WHYD16114868_AA</strain>
        <tissue evidence="1">Blood</tissue>
    </source>
</reference>
<accession>A0A444V7Y2</accession>
<dbReference type="EMBL" id="SCEB01001613">
    <property type="protein sequence ID" value="RXM96460.1"/>
    <property type="molecule type" value="Genomic_DNA"/>
</dbReference>
<dbReference type="AlphaFoldDB" id="A0A444V7Y2"/>
<name>A0A444V7Y2_ACIRT</name>
<comment type="caution">
    <text evidence="1">The sequence shown here is derived from an EMBL/GenBank/DDBJ whole genome shotgun (WGS) entry which is preliminary data.</text>
</comment>
<evidence type="ECO:0000313" key="1">
    <source>
        <dbReference type="EMBL" id="RXM96460.1"/>
    </source>
</evidence>
<organism evidence="1 2">
    <name type="scientific">Acipenser ruthenus</name>
    <name type="common">Sterlet sturgeon</name>
    <dbReference type="NCBI Taxonomy" id="7906"/>
    <lineage>
        <taxon>Eukaryota</taxon>
        <taxon>Metazoa</taxon>
        <taxon>Chordata</taxon>
        <taxon>Craniata</taxon>
        <taxon>Vertebrata</taxon>
        <taxon>Euteleostomi</taxon>
        <taxon>Actinopterygii</taxon>
        <taxon>Chondrostei</taxon>
        <taxon>Acipenseriformes</taxon>
        <taxon>Acipenseridae</taxon>
        <taxon>Acipenser</taxon>
    </lineage>
</organism>
<gene>
    <name evidence="1" type="ORF">EOD39_15661</name>
</gene>
<dbReference type="Proteomes" id="UP000289886">
    <property type="component" value="Unassembled WGS sequence"/>
</dbReference>
<sequence>MPGKTVLPSIEQALSGRPDKMVVSGCNQA</sequence>